<organism evidence="2">
    <name type="scientific">uncultured Caudovirales phage</name>
    <dbReference type="NCBI Taxonomy" id="2100421"/>
    <lineage>
        <taxon>Viruses</taxon>
        <taxon>Duplodnaviria</taxon>
        <taxon>Heunggongvirae</taxon>
        <taxon>Uroviricota</taxon>
        <taxon>Caudoviricetes</taxon>
        <taxon>Peduoviridae</taxon>
        <taxon>Maltschvirus</taxon>
        <taxon>Maltschvirus maltsch</taxon>
    </lineage>
</organism>
<protein>
    <submittedName>
        <fullName evidence="2">Uncharacterized protein</fullName>
    </submittedName>
</protein>
<gene>
    <name evidence="2" type="ORF">UFOVP444_18</name>
</gene>
<name>A0A6J5M9I4_9CAUD</name>
<evidence type="ECO:0000256" key="1">
    <source>
        <dbReference type="SAM" id="Phobius"/>
    </source>
</evidence>
<keyword evidence="1" id="KW-0812">Transmembrane</keyword>
<proteinExistence type="predicted"/>
<accession>A0A6J5M9I4</accession>
<keyword evidence="1" id="KW-0472">Membrane</keyword>
<keyword evidence="1" id="KW-1133">Transmembrane helix</keyword>
<reference evidence="2" key="1">
    <citation type="submission" date="2020-04" db="EMBL/GenBank/DDBJ databases">
        <authorList>
            <person name="Chiriac C."/>
            <person name="Salcher M."/>
            <person name="Ghai R."/>
            <person name="Kavagutti S V."/>
        </authorList>
    </citation>
    <scope>NUCLEOTIDE SEQUENCE</scope>
</reference>
<feature type="transmembrane region" description="Helical" evidence="1">
    <location>
        <begin position="12"/>
        <end position="29"/>
    </location>
</feature>
<sequence>MDLYGELRDFGYLWLLGMTAAAIVWWLIFEIRDTAFQNGYWKGRADGWNMHRRMTEIKAKSDEVFDYDKN</sequence>
<evidence type="ECO:0000313" key="2">
    <source>
        <dbReference type="EMBL" id="CAB4142357.1"/>
    </source>
</evidence>
<dbReference type="EMBL" id="LR796414">
    <property type="protein sequence ID" value="CAB4142357.1"/>
    <property type="molecule type" value="Genomic_DNA"/>
</dbReference>